<name>A0AAW2DXF4_9ROSI</name>
<protein>
    <submittedName>
        <fullName evidence="1">Uncharacterized protein</fullName>
    </submittedName>
</protein>
<keyword evidence="2" id="KW-1185">Reference proteome</keyword>
<dbReference type="EMBL" id="JAZDWU010000001">
    <property type="protein sequence ID" value="KAL0014774.1"/>
    <property type="molecule type" value="Genomic_DNA"/>
</dbReference>
<evidence type="ECO:0000313" key="2">
    <source>
        <dbReference type="Proteomes" id="UP001459277"/>
    </source>
</evidence>
<reference evidence="1 2" key="1">
    <citation type="submission" date="2024-01" db="EMBL/GenBank/DDBJ databases">
        <title>A telomere-to-telomere, gap-free genome of sweet tea (Lithocarpus litseifolius).</title>
        <authorList>
            <person name="Zhou J."/>
        </authorList>
    </citation>
    <scope>NUCLEOTIDE SEQUENCE [LARGE SCALE GENOMIC DNA]</scope>
    <source>
        <strain evidence="1">Zhou-2022a</strain>
        <tissue evidence="1">Leaf</tissue>
    </source>
</reference>
<proteinExistence type="predicted"/>
<organism evidence="1 2">
    <name type="scientific">Lithocarpus litseifolius</name>
    <dbReference type="NCBI Taxonomy" id="425828"/>
    <lineage>
        <taxon>Eukaryota</taxon>
        <taxon>Viridiplantae</taxon>
        <taxon>Streptophyta</taxon>
        <taxon>Embryophyta</taxon>
        <taxon>Tracheophyta</taxon>
        <taxon>Spermatophyta</taxon>
        <taxon>Magnoliopsida</taxon>
        <taxon>eudicotyledons</taxon>
        <taxon>Gunneridae</taxon>
        <taxon>Pentapetalae</taxon>
        <taxon>rosids</taxon>
        <taxon>fabids</taxon>
        <taxon>Fagales</taxon>
        <taxon>Fagaceae</taxon>
        <taxon>Lithocarpus</taxon>
    </lineage>
</organism>
<gene>
    <name evidence="1" type="ORF">SO802_001843</name>
</gene>
<sequence>MSEVRCSELEMVLSSSVDLVEVEEDTAVSGPREVRAFSALGEEFKKRSKLKSRYRLRVEAAIEYARTIDNFDIFLDSRNLALYCLGPEPSAYNLRTIEIEEKKKMMKKFNQGTYAKMRSKKNEPLSNLRKRTVRIVEKGVFVTPPAPVTEPTKTASLATSVEEVTPISKRQRVADKWAQDVFTAEEFKVFSGVPSNEIVDRHIHKLIQVLGETIHISLEYLSNEAKTTSAGSRVVALEAENSKLRKDLIAAMDKDEQLLAAKEKIKTIVAKSFEAFQLMEEYNTVLFGWYYKGFELLRQYLVKHLVGVDLENLDLEEVDKEMTVDEAS</sequence>
<dbReference type="Proteomes" id="UP001459277">
    <property type="component" value="Unassembled WGS sequence"/>
</dbReference>
<accession>A0AAW2DXF4</accession>
<dbReference type="AlphaFoldDB" id="A0AAW2DXF4"/>
<evidence type="ECO:0000313" key="1">
    <source>
        <dbReference type="EMBL" id="KAL0014774.1"/>
    </source>
</evidence>
<comment type="caution">
    <text evidence="1">The sequence shown here is derived from an EMBL/GenBank/DDBJ whole genome shotgun (WGS) entry which is preliminary data.</text>
</comment>